<evidence type="ECO:0000313" key="2">
    <source>
        <dbReference type="Proteomes" id="UP001501576"/>
    </source>
</evidence>
<accession>A0ABN1CS47</accession>
<comment type="caution">
    <text evidence="1">The sequence shown here is derived from an EMBL/GenBank/DDBJ whole genome shotgun (WGS) entry which is preliminary data.</text>
</comment>
<proteinExistence type="predicted"/>
<keyword evidence="2" id="KW-1185">Reference proteome</keyword>
<dbReference type="EMBL" id="BAAABZ010000016">
    <property type="protein sequence ID" value="GAA0524734.1"/>
    <property type="molecule type" value="Genomic_DNA"/>
</dbReference>
<organism evidence="1 2">
    <name type="scientific">Streptomyces mordarskii</name>
    <dbReference type="NCBI Taxonomy" id="1226758"/>
    <lineage>
        <taxon>Bacteria</taxon>
        <taxon>Bacillati</taxon>
        <taxon>Actinomycetota</taxon>
        <taxon>Actinomycetes</taxon>
        <taxon>Kitasatosporales</taxon>
        <taxon>Streptomycetaceae</taxon>
        <taxon>Streptomyces</taxon>
    </lineage>
</organism>
<reference evidence="1 2" key="1">
    <citation type="journal article" date="2019" name="Int. J. Syst. Evol. Microbiol.">
        <title>The Global Catalogue of Microorganisms (GCM) 10K type strain sequencing project: providing services to taxonomists for standard genome sequencing and annotation.</title>
        <authorList>
            <consortium name="The Broad Institute Genomics Platform"/>
            <consortium name="The Broad Institute Genome Sequencing Center for Infectious Disease"/>
            <person name="Wu L."/>
            <person name="Ma J."/>
        </authorList>
    </citation>
    <scope>NUCLEOTIDE SEQUENCE [LARGE SCALE GENOMIC DNA]</scope>
    <source>
        <strain evidence="1 2">JCM 5052</strain>
    </source>
</reference>
<gene>
    <name evidence="1" type="ORF">GCM10010390_28970</name>
</gene>
<protein>
    <recommendedName>
        <fullName evidence="3">Transposase</fullName>
    </recommendedName>
</protein>
<name>A0ABN1CS47_9ACTN</name>
<sequence>MKLPGINSGLLAQLAASGLRDRLTGMVEEAAGQRLHAGEGFLAPLHEQDTQPSLTQRQDYKVNCEQNGWRRPGIITHGADRIGLLSH</sequence>
<evidence type="ECO:0008006" key="3">
    <source>
        <dbReference type="Google" id="ProtNLM"/>
    </source>
</evidence>
<evidence type="ECO:0000313" key="1">
    <source>
        <dbReference type="EMBL" id="GAA0524734.1"/>
    </source>
</evidence>
<dbReference type="Proteomes" id="UP001501576">
    <property type="component" value="Unassembled WGS sequence"/>
</dbReference>